<dbReference type="SUPFAM" id="SSF82171">
    <property type="entry name" value="DPP6 N-terminal domain-like"/>
    <property type="match status" value="1"/>
</dbReference>
<dbReference type="Pfam" id="PF00930">
    <property type="entry name" value="DPPIV_N"/>
    <property type="match status" value="1"/>
</dbReference>
<dbReference type="Gene3D" id="2.120.10.30">
    <property type="entry name" value="TolB, C-terminal domain"/>
    <property type="match status" value="2"/>
</dbReference>
<dbReference type="InterPro" id="IPR011659">
    <property type="entry name" value="WD40"/>
</dbReference>
<keyword evidence="5" id="KW-0031">Aminopeptidase</keyword>
<sequence length="694" mass="77383">MTAIDMKKSLSFLLLILLPFLLNAQSFTMEQIGKFSFPSELISSPVGEKIAWAMFEQGKRNVYFAGAPDFNPVRLTQFNEDDGQEITSLSFSPDGNWLVFVRGGDHGGYQYSGTVNPDNLPIPPKVEIWKINLSSKKTEVVTEGEDISLGFPDQLSFLKGGQVWSTTLSGSEKPTQLFQTKGNVNSAEYSPDGKKLAFTVNRGGHQLLGIYENQNTPIQWIAPSFHRYIKPTWSPDGSQIAFFKVLGGNGAALPLLEPRHDPWEIWVEDVKSGDAKMLWKAPETLRGSFRNGFLSFPNTKEIVFESYHEGWQHLFALDIASKKVQSLTPGEYMVEQISLSKDGSRVVFSANTGPEKEDLDRRHIGSIDLSTKKLTWETTGQGIEAYPVVLGNEGKIAYFSATTQRPHLVAVKTGQGSKILQESIIPADFPQSKLVTPKQVSFLASDGTRVYGQLFEKEGGSGKKPGVVFVHGGPQRQMLLGWSYMDYYSNTYAYNQYLAEMGFVVLSVNYRLGIGYGYEFHRPANAYHQGAVEYQDIKAGGEFLAGLPQVDGDKIGIYGGSYGGYLTSLALARDSDLFKVGVDIHGVHDLDNRYAIPDGFEVAPDYEKAKEIAWKSSPMADLATWKSPVLFIHADDDRNVYVSQTSDLIRRFEELKKPYEAVMIPGDTHHWMKWSNMVRVGNLTADFLKKHLMD</sequence>
<gene>
    <name evidence="5" type="ORF">DFQ04_1319</name>
</gene>
<evidence type="ECO:0000256" key="2">
    <source>
        <dbReference type="ARBA" id="ARBA00022825"/>
    </source>
</evidence>
<evidence type="ECO:0000256" key="1">
    <source>
        <dbReference type="ARBA" id="ARBA00022801"/>
    </source>
</evidence>
<dbReference type="GO" id="GO:0004177">
    <property type="term" value="F:aminopeptidase activity"/>
    <property type="evidence" value="ECO:0007669"/>
    <property type="project" value="UniProtKB-KW"/>
</dbReference>
<feature type="domain" description="Dipeptidylpeptidase IV N-terminal" evidence="4">
    <location>
        <begin position="294"/>
        <end position="393"/>
    </location>
</feature>
<keyword evidence="5" id="KW-0645">Protease</keyword>
<dbReference type="AlphaFoldDB" id="A0A4V3D2M3"/>
<dbReference type="EMBL" id="SNYF01000005">
    <property type="protein sequence ID" value="TDQ19497.1"/>
    <property type="molecule type" value="Genomic_DNA"/>
</dbReference>
<dbReference type="PANTHER" id="PTHR42776:SF27">
    <property type="entry name" value="DIPEPTIDYL PEPTIDASE FAMILY MEMBER 6"/>
    <property type="match status" value="1"/>
</dbReference>
<keyword evidence="1" id="KW-0378">Hydrolase</keyword>
<dbReference type="InterPro" id="IPR029058">
    <property type="entry name" value="AB_hydrolase_fold"/>
</dbReference>
<dbReference type="GO" id="GO:0006508">
    <property type="term" value="P:proteolysis"/>
    <property type="evidence" value="ECO:0007669"/>
    <property type="project" value="InterPro"/>
</dbReference>
<evidence type="ECO:0000259" key="3">
    <source>
        <dbReference type="Pfam" id="PF00326"/>
    </source>
</evidence>
<protein>
    <submittedName>
        <fullName evidence="5">Dipeptidyl aminopeptidase/acylaminoacyl peptidase</fullName>
    </submittedName>
</protein>
<dbReference type="Pfam" id="PF07676">
    <property type="entry name" value="PD40"/>
    <property type="match status" value="3"/>
</dbReference>
<keyword evidence="6" id="KW-1185">Reference proteome</keyword>
<name>A0A4V3D2M3_9BACT</name>
<reference evidence="5 6" key="1">
    <citation type="submission" date="2019-03" db="EMBL/GenBank/DDBJ databases">
        <title>Genomic Encyclopedia of Type Strains, Phase III (KMG-III): the genomes of soil and plant-associated and newly described type strains.</title>
        <authorList>
            <person name="Whitman W."/>
        </authorList>
    </citation>
    <scope>NUCLEOTIDE SEQUENCE [LARGE SCALE GENOMIC DNA]</scope>
    <source>
        <strain evidence="5 6">CECT 8446</strain>
    </source>
</reference>
<dbReference type="InterPro" id="IPR001375">
    <property type="entry name" value="Peptidase_S9_cat"/>
</dbReference>
<dbReference type="PANTHER" id="PTHR42776">
    <property type="entry name" value="SERINE PEPTIDASE S9 FAMILY MEMBER"/>
    <property type="match status" value="1"/>
</dbReference>
<proteinExistence type="predicted"/>
<accession>A0A4V3D2M3</accession>
<keyword evidence="2" id="KW-0720">Serine protease</keyword>
<organism evidence="5 6">
    <name type="scientific">Algoriphagus boseongensis</name>
    <dbReference type="NCBI Taxonomy" id="1442587"/>
    <lineage>
        <taxon>Bacteria</taxon>
        <taxon>Pseudomonadati</taxon>
        <taxon>Bacteroidota</taxon>
        <taxon>Cytophagia</taxon>
        <taxon>Cytophagales</taxon>
        <taxon>Cyclobacteriaceae</taxon>
        <taxon>Algoriphagus</taxon>
    </lineage>
</organism>
<evidence type="ECO:0000313" key="6">
    <source>
        <dbReference type="Proteomes" id="UP000294535"/>
    </source>
</evidence>
<comment type="caution">
    <text evidence="5">The sequence shown here is derived from an EMBL/GenBank/DDBJ whole genome shotgun (WGS) entry which is preliminary data.</text>
</comment>
<dbReference type="Proteomes" id="UP000294535">
    <property type="component" value="Unassembled WGS sequence"/>
</dbReference>
<dbReference type="SUPFAM" id="SSF53474">
    <property type="entry name" value="alpha/beta-Hydrolases"/>
    <property type="match status" value="1"/>
</dbReference>
<dbReference type="InterPro" id="IPR011042">
    <property type="entry name" value="6-blade_b-propeller_TolB-like"/>
</dbReference>
<evidence type="ECO:0000313" key="5">
    <source>
        <dbReference type="EMBL" id="TDQ19497.1"/>
    </source>
</evidence>
<evidence type="ECO:0000259" key="4">
    <source>
        <dbReference type="Pfam" id="PF00930"/>
    </source>
</evidence>
<feature type="domain" description="Peptidase S9 prolyl oligopeptidase catalytic" evidence="3">
    <location>
        <begin position="495"/>
        <end position="692"/>
    </location>
</feature>
<dbReference type="InterPro" id="IPR002469">
    <property type="entry name" value="Peptidase_S9B_N"/>
</dbReference>
<dbReference type="Gene3D" id="3.40.50.1820">
    <property type="entry name" value="alpha/beta hydrolase"/>
    <property type="match status" value="1"/>
</dbReference>
<dbReference type="Pfam" id="PF00326">
    <property type="entry name" value="Peptidase_S9"/>
    <property type="match status" value="1"/>
</dbReference>
<dbReference type="GO" id="GO:0004252">
    <property type="term" value="F:serine-type endopeptidase activity"/>
    <property type="evidence" value="ECO:0007669"/>
    <property type="project" value="TreeGrafter"/>
</dbReference>